<keyword evidence="2" id="KW-1185">Reference proteome</keyword>
<protein>
    <submittedName>
        <fullName evidence="1">Uncharacterized protein</fullName>
    </submittedName>
</protein>
<dbReference type="AlphaFoldDB" id="A0AAV9JQH9"/>
<organism evidence="1 2">
    <name type="scientific">Oleoguttula mirabilis</name>
    <dbReference type="NCBI Taxonomy" id="1507867"/>
    <lineage>
        <taxon>Eukaryota</taxon>
        <taxon>Fungi</taxon>
        <taxon>Dikarya</taxon>
        <taxon>Ascomycota</taxon>
        <taxon>Pezizomycotina</taxon>
        <taxon>Dothideomycetes</taxon>
        <taxon>Dothideomycetidae</taxon>
        <taxon>Mycosphaerellales</taxon>
        <taxon>Teratosphaeriaceae</taxon>
        <taxon>Oleoguttula</taxon>
    </lineage>
</organism>
<accession>A0AAV9JQH9</accession>
<dbReference type="EMBL" id="JAVFHQ010000012">
    <property type="protein sequence ID" value="KAK4547206.1"/>
    <property type="molecule type" value="Genomic_DNA"/>
</dbReference>
<sequence>MSQTIVAYGFGVGDFLDGALASSSTVRGRQSLKPRLSDWGALGDCRQLAAESKQLTGLLTSLKDVVSALSLSTHQQDQLADHVAGCRAVLDGITATL</sequence>
<reference evidence="1 2" key="1">
    <citation type="submission" date="2021-11" db="EMBL/GenBank/DDBJ databases">
        <title>Black yeast isolated from Biological Soil Crust.</title>
        <authorList>
            <person name="Kurbessoian T."/>
        </authorList>
    </citation>
    <scope>NUCLEOTIDE SEQUENCE [LARGE SCALE GENOMIC DNA]</scope>
    <source>
        <strain evidence="1 2">CCFEE 5522</strain>
    </source>
</reference>
<comment type="caution">
    <text evidence="1">The sequence shown here is derived from an EMBL/GenBank/DDBJ whole genome shotgun (WGS) entry which is preliminary data.</text>
</comment>
<proteinExistence type="predicted"/>
<evidence type="ECO:0000313" key="1">
    <source>
        <dbReference type="EMBL" id="KAK4547206.1"/>
    </source>
</evidence>
<dbReference type="Proteomes" id="UP001324427">
    <property type="component" value="Unassembled WGS sequence"/>
</dbReference>
<name>A0AAV9JQH9_9PEZI</name>
<gene>
    <name evidence="1" type="ORF">LTR36_001427</name>
</gene>
<evidence type="ECO:0000313" key="2">
    <source>
        <dbReference type="Proteomes" id="UP001324427"/>
    </source>
</evidence>